<keyword evidence="3" id="KW-1185">Reference proteome</keyword>
<organism evidence="2 3">
    <name type="scientific">Edaphochlamys debaryana</name>
    <dbReference type="NCBI Taxonomy" id="47281"/>
    <lineage>
        <taxon>Eukaryota</taxon>
        <taxon>Viridiplantae</taxon>
        <taxon>Chlorophyta</taxon>
        <taxon>core chlorophytes</taxon>
        <taxon>Chlorophyceae</taxon>
        <taxon>CS clade</taxon>
        <taxon>Chlamydomonadales</taxon>
        <taxon>Chlamydomonadales incertae sedis</taxon>
        <taxon>Edaphochlamys</taxon>
    </lineage>
</organism>
<evidence type="ECO:0000313" key="2">
    <source>
        <dbReference type="EMBL" id="KAG2482302.1"/>
    </source>
</evidence>
<feature type="region of interest" description="Disordered" evidence="1">
    <location>
        <begin position="890"/>
        <end position="923"/>
    </location>
</feature>
<feature type="compositionally biased region" description="Low complexity" evidence="1">
    <location>
        <begin position="529"/>
        <end position="541"/>
    </location>
</feature>
<sequence>MVLMVDAQGAGNSDDRLKRRRLHAGLFPWESLFGPIKLTRSQLVNLHAACLRLEQLGLPYGAAALRGAIVCCELPGGSVVVRRLLALDGDTVCVEGPRGVSCSLPLASVLEEEPTDAQWRQACVEAAGHLLRGSLRHWTCAEVRFTLQRLLELRLASEAIAAHAASQPSARQAQQQQRTSDPGLPPSRAAQDGAGPSQALPGRSFLRPRQLARPEGPGDDALRERLYEVLQVRARISDEQWREHASQLLPFTTADAIQALRRAAAAVASGAAGPSAAATAGGQSTLAAPAEQAATAGAGNAASGPNTTAAAAAAGAVPSRRGSGRVPVRAAVPGLRRAAAGRARQQPLQRAAAHVRVASAPAAAAAAARSLRAARGGAVVKRAALARTRPTTAPAGPSATTAGPTPGPGAQTVCTAPAGAPGGGSLQAPRVQLSAAAHAHALGHVPAAAAAPAAADAHTSASVLAVAAAPAAAAPAAPAGLALAAPAHGAAATTTTQPPRKRARPDVPTQPIAQHTAGAPTTQPGLNTPLKAAAGPQAAPVAPNPRRRREPADAGELESPAAPSHAKGTTGNEPPQPRRPLLTPPGHGPAPASLLPRQPLPARELPGGAEVPPKAGPQPDQEQAQRPPSLGPAAAIASAPAAGRAPAPAAALISGPALQPPAAVRSQTAAADAALAPGPSSVRAAAMGNDLSAVARVQARHGAQVQELPAAPVPSSETQTEEQHVPSGSQAAAQPLPNRPAAEAPALATAAAASDAPLAAAGAAQAPAAAAAHAPATAAAADAPAPVAAADAPMVAVTAAAGGPEPMQGIDDHAREPGARLTSVSAQAAYQPPRMPWSHEEFRWGHVQRHPDAVASDKQARVAAAAAAPPVIWPLAAQLPGWGEPVIAVHRPGPAPGPGPGPGLQAHGAGHLAPQAWSARRAGDAAAAASGAAADGAASARPLEQQVSVPATGAELGFGAGSKRSANAAGLGEQGRAAPPLAKALEPAAAGTGGAANDRILEPAGLAAEAPATALAPARTHEPGPQPAAGPAQAAGTPAAAAPALAAVPPPPPPAPCAGAAVGPAMAPAPWWPWSPGPDGFSPLHDTPQCSPYSPAYAPISPGHMPMSPHNGLGVADILGRGPDSPPHSGLGSAALRIHDARESHAPPTPLSQPLRPWAAPWQPLRASPPAVTPGSPPPGRWSGDLLRSEEREAEGQQGSEGTLDSDAGVDSGSDVDGEEAHGDWSPRQQAGRSGQGPGGANGGGRLGLSRRAAALAAQAEAVVRELPWAAVAWAERVLRFLRTQSSTQATYQQIRRSSLGVPRSIADPTQQPTSLLVYLRRFSPWFKLVPPGGAGSGPVDCCLLRAAGGSTWAREEARALQRLYDLVALTTAVCPEGMPLTVLKSSPACPPRHMLRGQELESWMRHFRHWTLEDGWVKVVPGERP</sequence>
<evidence type="ECO:0000313" key="3">
    <source>
        <dbReference type="Proteomes" id="UP000612055"/>
    </source>
</evidence>
<evidence type="ECO:0000256" key="1">
    <source>
        <dbReference type="SAM" id="MobiDB-lite"/>
    </source>
</evidence>
<feature type="compositionally biased region" description="Low complexity" evidence="1">
    <location>
        <begin position="735"/>
        <end position="748"/>
    </location>
</feature>
<name>A0A835XFX6_9CHLO</name>
<feature type="region of interest" description="Disordered" evidence="1">
    <location>
        <begin position="1017"/>
        <end position="1047"/>
    </location>
</feature>
<feature type="compositionally biased region" description="Gly residues" evidence="1">
    <location>
        <begin position="1234"/>
        <end position="1246"/>
    </location>
</feature>
<feature type="compositionally biased region" description="Low complexity" evidence="1">
    <location>
        <begin position="388"/>
        <end position="410"/>
    </location>
</feature>
<feature type="compositionally biased region" description="Low complexity" evidence="1">
    <location>
        <begin position="1205"/>
        <end position="1215"/>
    </location>
</feature>
<protein>
    <submittedName>
        <fullName evidence="2">Uncharacterized protein</fullName>
    </submittedName>
</protein>
<feature type="region of interest" description="Disordered" evidence="1">
    <location>
        <begin position="1144"/>
        <end position="1246"/>
    </location>
</feature>
<dbReference type="Proteomes" id="UP000612055">
    <property type="component" value="Unassembled WGS sequence"/>
</dbReference>
<feature type="compositionally biased region" description="Low complexity" evidence="1">
    <location>
        <begin position="627"/>
        <end position="657"/>
    </location>
</feature>
<feature type="compositionally biased region" description="Low complexity" evidence="1">
    <location>
        <begin position="165"/>
        <end position="177"/>
    </location>
</feature>
<feature type="compositionally biased region" description="Low complexity" evidence="1">
    <location>
        <begin position="903"/>
        <end position="923"/>
    </location>
</feature>
<feature type="compositionally biased region" description="Pro residues" evidence="1">
    <location>
        <begin position="574"/>
        <end position="588"/>
    </location>
</feature>
<gene>
    <name evidence="2" type="ORF">HYH03_018766</name>
</gene>
<feature type="compositionally biased region" description="Pro residues" evidence="1">
    <location>
        <begin position="1171"/>
        <end position="1180"/>
    </location>
</feature>
<feature type="compositionally biased region" description="Low complexity" evidence="1">
    <location>
        <begin position="1027"/>
        <end position="1047"/>
    </location>
</feature>
<feature type="region of interest" description="Disordered" evidence="1">
    <location>
        <begin position="165"/>
        <end position="219"/>
    </location>
</feature>
<feature type="region of interest" description="Disordered" evidence="1">
    <location>
        <begin position="488"/>
        <end position="683"/>
    </location>
</feature>
<proteinExistence type="predicted"/>
<feature type="region of interest" description="Disordered" evidence="1">
    <location>
        <begin position="388"/>
        <end position="411"/>
    </location>
</feature>
<dbReference type="EMBL" id="JAEHOE010000235">
    <property type="protein sequence ID" value="KAG2482302.1"/>
    <property type="molecule type" value="Genomic_DNA"/>
</dbReference>
<feature type="region of interest" description="Disordered" evidence="1">
    <location>
        <begin position="698"/>
        <end position="748"/>
    </location>
</feature>
<comment type="caution">
    <text evidence="2">The sequence shown here is derived from an EMBL/GenBank/DDBJ whole genome shotgun (WGS) entry which is preliminary data.</text>
</comment>
<reference evidence="2" key="1">
    <citation type="journal article" date="2020" name="bioRxiv">
        <title>Comparative genomics of Chlamydomonas.</title>
        <authorList>
            <person name="Craig R.J."/>
            <person name="Hasan A.R."/>
            <person name="Ness R.W."/>
            <person name="Keightley P.D."/>
        </authorList>
    </citation>
    <scope>NUCLEOTIDE SEQUENCE</scope>
    <source>
        <strain evidence="2">CCAP 11/70</strain>
    </source>
</reference>
<accession>A0A835XFX6</accession>